<gene>
    <name evidence="5" type="ORF">IC621_00080</name>
</gene>
<comment type="caution">
    <text evidence="5">The sequence shown here is derived from an EMBL/GenBank/DDBJ whole genome shotgun (WGS) entry which is preliminary data.</text>
</comment>
<dbReference type="SUPFAM" id="SSF53335">
    <property type="entry name" value="S-adenosyl-L-methionine-dependent methyltransferases"/>
    <property type="match status" value="1"/>
</dbReference>
<dbReference type="Gene3D" id="3.40.50.150">
    <property type="entry name" value="Vaccinia Virus protein VP39"/>
    <property type="match status" value="1"/>
</dbReference>
<protein>
    <recommendedName>
        <fullName evidence="4">CheR-type methyltransferase domain-containing protein</fullName>
    </recommendedName>
</protein>
<dbReference type="InterPro" id="IPR029063">
    <property type="entry name" value="SAM-dependent_MTases_sf"/>
</dbReference>
<evidence type="ECO:0000259" key="4">
    <source>
        <dbReference type="PROSITE" id="PS50123"/>
    </source>
</evidence>
<keyword evidence="3" id="KW-0949">S-adenosyl-L-methionine</keyword>
<accession>A0A926NI81</accession>
<dbReference type="EMBL" id="JACXAI010000001">
    <property type="protein sequence ID" value="MBD1378612.1"/>
    <property type="molecule type" value="Genomic_DNA"/>
</dbReference>
<dbReference type="PANTHER" id="PTHR24422:SF19">
    <property type="entry name" value="CHEMOTAXIS PROTEIN METHYLTRANSFERASE"/>
    <property type="match status" value="1"/>
</dbReference>
<keyword evidence="6" id="KW-1185">Reference proteome</keyword>
<dbReference type="InterPro" id="IPR022642">
    <property type="entry name" value="CheR_C"/>
</dbReference>
<evidence type="ECO:0000256" key="2">
    <source>
        <dbReference type="ARBA" id="ARBA00022679"/>
    </source>
</evidence>
<sequence length="74" mass="8860">MLEVPAESKQKYFIMEKGKLHKVDDRIKNSVEFKRHNLLADPFETQCDLIICRNVLIYFTEQAKDQTYYNFSRA</sequence>
<dbReference type="InterPro" id="IPR000780">
    <property type="entry name" value="CheR_MeTrfase"/>
</dbReference>
<dbReference type="PROSITE" id="PS50123">
    <property type="entry name" value="CHER"/>
    <property type="match status" value="1"/>
</dbReference>
<dbReference type="AlphaFoldDB" id="A0A926NI81"/>
<dbReference type="GO" id="GO:0008757">
    <property type="term" value="F:S-adenosylmethionine-dependent methyltransferase activity"/>
    <property type="evidence" value="ECO:0007669"/>
    <property type="project" value="InterPro"/>
</dbReference>
<proteinExistence type="predicted"/>
<keyword evidence="2" id="KW-0808">Transferase</keyword>
<evidence type="ECO:0000313" key="5">
    <source>
        <dbReference type="EMBL" id="MBD1378612.1"/>
    </source>
</evidence>
<organism evidence="5 6">
    <name type="scientific">Metabacillus arenae</name>
    <dbReference type="NCBI Taxonomy" id="2771434"/>
    <lineage>
        <taxon>Bacteria</taxon>
        <taxon>Bacillati</taxon>
        <taxon>Bacillota</taxon>
        <taxon>Bacilli</taxon>
        <taxon>Bacillales</taxon>
        <taxon>Bacillaceae</taxon>
        <taxon>Metabacillus</taxon>
    </lineage>
</organism>
<dbReference type="Pfam" id="PF01739">
    <property type="entry name" value="CheR"/>
    <property type="match status" value="1"/>
</dbReference>
<dbReference type="Proteomes" id="UP000626844">
    <property type="component" value="Unassembled WGS sequence"/>
</dbReference>
<dbReference type="PANTHER" id="PTHR24422">
    <property type="entry name" value="CHEMOTAXIS PROTEIN METHYLTRANSFERASE"/>
    <property type="match status" value="1"/>
</dbReference>
<evidence type="ECO:0000256" key="3">
    <source>
        <dbReference type="ARBA" id="ARBA00022691"/>
    </source>
</evidence>
<name>A0A926NI81_9BACI</name>
<evidence type="ECO:0000256" key="1">
    <source>
        <dbReference type="ARBA" id="ARBA00022603"/>
    </source>
</evidence>
<feature type="domain" description="CheR-type methyltransferase" evidence="4">
    <location>
        <begin position="1"/>
        <end position="74"/>
    </location>
</feature>
<dbReference type="GO" id="GO:0032259">
    <property type="term" value="P:methylation"/>
    <property type="evidence" value="ECO:0007669"/>
    <property type="project" value="UniProtKB-KW"/>
</dbReference>
<dbReference type="InterPro" id="IPR050903">
    <property type="entry name" value="Bact_Chemotaxis_MeTrfase"/>
</dbReference>
<keyword evidence="1" id="KW-0489">Methyltransferase</keyword>
<evidence type="ECO:0000313" key="6">
    <source>
        <dbReference type="Proteomes" id="UP000626844"/>
    </source>
</evidence>
<reference evidence="5" key="1">
    <citation type="submission" date="2020-09" db="EMBL/GenBank/DDBJ databases">
        <title>A novel bacterium of genus Bacillus, isolated from South China Sea.</title>
        <authorList>
            <person name="Huang H."/>
            <person name="Mo K."/>
            <person name="Hu Y."/>
        </authorList>
    </citation>
    <scope>NUCLEOTIDE SEQUENCE</scope>
    <source>
        <strain evidence="5">IB182487</strain>
    </source>
</reference>